<protein>
    <submittedName>
        <fullName evidence="3">DUF2263 domain-containing protein</fullName>
    </submittedName>
    <submittedName>
        <fullName evidence="2">TIGR02452 family protein</fullName>
    </submittedName>
</protein>
<dbReference type="AlphaFoldDB" id="A0A317U5P4"/>
<dbReference type="InterPro" id="IPR043472">
    <property type="entry name" value="Macro_dom-like"/>
</dbReference>
<dbReference type="PANTHER" id="PTHR35596:SF1">
    <property type="entry name" value="MICROBIAL-TYPE PARG CATALYTIC DOMAIN-CONTAINING PROTEIN"/>
    <property type="match status" value="1"/>
</dbReference>
<proteinExistence type="predicted"/>
<keyword evidence="5" id="KW-1185">Reference proteome</keyword>
<sequence>MLGRIRFFRGRMPSNEVYSSIYTVHESHRPSFLKGSLSGDLWRHDSIYKTIVKVTNADEYQYLQKTAISNMKRWKELNSATTSAFVPRVEVKYQDWGDATLKATKDNAVTYTLLNPSNKRYPGGAALEGGSALEENIWHRSTCILSLVDKIVTLDKETNLFVYTEEGTALVEARKKMTAKERDILKERCPIIYPEEIYKTLHDTEPRICFRGPEIMLPSTMEDFGASGHVVSPDLSYALLPADSIFPFYELRSAAPEHFAESQSTDPQVLKEHREDLRRRIAAQLDTLILAGQSHAVLGAWGCGAFKNEPELVAEIYAEEIEKRAVFFQHLLFPILNTESNSNNYDVFEKTLNDMPLGDAKSHTPSP</sequence>
<evidence type="ECO:0000313" key="3">
    <source>
        <dbReference type="EMBL" id="RUR23695.1"/>
    </source>
</evidence>
<dbReference type="PANTHER" id="PTHR35596">
    <property type="entry name" value="DUF2263 DOMAIN-CONTAINING PROTEIN"/>
    <property type="match status" value="1"/>
</dbReference>
<dbReference type="OrthoDB" id="9806181at2"/>
<accession>A0A317U5P4</accession>
<evidence type="ECO:0000313" key="4">
    <source>
        <dbReference type="Proteomes" id="UP000247152"/>
    </source>
</evidence>
<dbReference type="Pfam" id="PF10021">
    <property type="entry name" value="PARG_cat_microb"/>
    <property type="match status" value="1"/>
</dbReference>
<gene>
    <name evidence="2" type="ORF">DGG96_04900</name>
    <name evidence="3" type="ORF">ELY20_06715</name>
</gene>
<dbReference type="EMBL" id="RZGX01000007">
    <property type="protein sequence ID" value="RUR23695.1"/>
    <property type="molecule type" value="Genomic_DNA"/>
</dbReference>
<dbReference type="EMBL" id="QHJG01000006">
    <property type="protein sequence ID" value="PWY56749.1"/>
    <property type="molecule type" value="Genomic_DNA"/>
</dbReference>
<comment type="caution">
    <text evidence="2">The sequence shown here is derived from an EMBL/GenBank/DDBJ whole genome shotgun (WGS) entry which is preliminary data.</text>
</comment>
<evidence type="ECO:0000259" key="1">
    <source>
        <dbReference type="Pfam" id="PF10021"/>
    </source>
</evidence>
<dbReference type="Proteomes" id="UP000247152">
    <property type="component" value="Unassembled WGS sequence"/>
</dbReference>
<reference evidence="2 4" key="1">
    <citation type="submission" date="2018-05" db="EMBL/GenBank/DDBJ databases">
        <title>Legionella qingyii sp.nov., whole genome shotgun sequence.</title>
        <authorList>
            <person name="Wu H."/>
            <person name="Zhu Q."/>
            <person name="Hu C."/>
        </authorList>
    </citation>
    <scope>NUCLEOTIDE SEQUENCE [LARGE SCALE GENOMIC DNA]</scope>
    <source>
        <strain evidence="2 4">HEB18</strain>
    </source>
</reference>
<name>A0A317U5P4_9GAMM</name>
<evidence type="ECO:0000313" key="5">
    <source>
        <dbReference type="Proteomes" id="UP000287374"/>
    </source>
</evidence>
<dbReference type="Gene3D" id="3.40.220.10">
    <property type="entry name" value="Leucine Aminopeptidase, subunit E, domain 1"/>
    <property type="match status" value="1"/>
</dbReference>
<evidence type="ECO:0000313" key="2">
    <source>
        <dbReference type="EMBL" id="PWY56749.1"/>
    </source>
</evidence>
<dbReference type="Proteomes" id="UP000287374">
    <property type="component" value="Unassembled WGS sequence"/>
</dbReference>
<reference evidence="3 5" key="2">
    <citation type="submission" date="2018-12" db="EMBL/GenBank/DDBJ databases">
        <title>Legionella sp,whole genome shotgun sequence.</title>
        <authorList>
            <person name="Wu H."/>
        </authorList>
    </citation>
    <scope>NUCLEOTIDE SEQUENCE [LARGE SCALE GENOMIC DNA]</scope>
    <source>
        <strain evidence="3">Km489</strain>
        <strain evidence="5">km489</strain>
    </source>
</reference>
<organism evidence="2 4">
    <name type="scientific">Legionella qingyii</name>
    <dbReference type="NCBI Taxonomy" id="2184757"/>
    <lineage>
        <taxon>Bacteria</taxon>
        <taxon>Pseudomonadati</taxon>
        <taxon>Pseudomonadota</taxon>
        <taxon>Gammaproteobacteria</taxon>
        <taxon>Legionellales</taxon>
        <taxon>Legionellaceae</taxon>
        <taxon>Legionella</taxon>
    </lineage>
</organism>
<feature type="domain" description="Microbial-type PARG catalytic" evidence="1">
    <location>
        <begin position="65"/>
        <end position="149"/>
    </location>
</feature>
<dbReference type="InterPro" id="IPR019261">
    <property type="entry name" value="PARG_cat_microbial"/>
</dbReference>